<dbReference type="Proteomes" id="UP001501343">
    <property type="component" value="Unassembled WGS sequence"/>
</dbReference>
<evidence type="ECO:0000313" key="1">
    <source>
        <dbReference type="EMBL" id="GAA1915045.1"/>
    </source>
</evidence>
<dbReference type="RefSeq" id="WP_248144928.1">
    <property type="nucleotide sequence ID" value="NZ_BAAAOF010000002.1"/>
</dbReference>
<reference evidence="2" key="1">
    <citation type="journal article" date="2019" name="Int. J. Syst. Evol. Microbiol.">
        <title>The Global Catalogue of Microorganisms (GCM) 10K type strain sequencing project: providing services to taxonomists for standard genome sequencing and annotation.</title>
        <authorList>
            <consortium name="The Broad Institute Genomics Platform"/>
            <consortium name="The Broad Institute Genome Sequencing Center for Infectious Disease"/>
            <person name="Wu L."/>
            <person name="Ma J."/>
        </authorList>
    </citation>
    <scope>NUCLEOTIDE SEQUENCE [LARGE SCALE GENOMIC DNA]</scope>
    <source>
        <strain evidence="2">JCM 14900</strain>
    </source>
</reference>
<accession>A0ABP5AL66</accession>
<keyword evidence="2" id="KW-1185">Reference proteome</keyword>
<dbReference type="EMBL" id="BAAAOF010000002">
    <property type="protein sequence ID" value="GAA1915045.1"/>
    <property type="molecule type" value="Genomic_DNA"/>
</dbReference>
<evidence type="ECO:0000313" key="2">
    <source>
        <dbReference type="Proteomes" id="UP001501343"/>
    </source>
</evidence>
<name>A0ABP5AL66_9MICO</name>
<sequence>MNAYIEAPAYLQVEPDYNRWTPQNRRDTADAIQGGRVVAMTQNRPAKPKPGTVVVKVVLRIPKASFVPLRPEAVVTIPESMTDGIPVEVEVADPSEVD</sequence>
<organism evidence="1 2">
    <name type="scientific">Microbacterium aoyamense</name>
    <dbReference type="NCBI Taxonomy" id="344166"/>
    <lineage>
        <taxon>Bacteria</taxon>
        <taxon>Bacillati</taxon>
        <taxon>Actinomycetota</taxon>
        <taxon>Actinomycetes</taxon>
        <taxon>Micrococcales</taxon>
        <taxon>Microbacteriaceae</taxon>
        <taxon>Microbacterium</taxon>
    </lineage>
</organism>
<protein>
    <submittedName>
        <fullName evidence="1">Uncharacterized protein</fullName>
    </submittedName>
</protein>
<comment type="caution">
    <text evidence="1">The sequence shown here is derived from an EMBL/GenBank/DDBJ whole genome shotgun (WGS) entry which is preliminary data.</text>
</comment>
<proteinExistence type="predicted"/>
<gene>
    <name evidence="1" type="ORF">GCM10009775_04350</name>
</gene>